<feature type="transmembrane region" description="Helical" evidence="1">
    <location>
        <begin position="43"/>
        <end position="61"/>
    </location>
</feature>
<dbReference type="Proteomes" id="UP000191820">
    <property type="component" value="Chromosome"/>
</dbReference>
<keyword evidence="1" id="KW-0472">Membrane</keyword>
<protein>
    <recommendedName>
        <fullName evidence="4">DUF1294 domain-containing protein</fullName>
    </recommendedName>
</protein>
<gene>
    <name evidence="2" type="ORF">SJ2017_0265</name>
</gene>
<name>A0ABM6JFD7_9GAMM</name>
<evidence type="ECO:0008006" key="4">
    <source>
        <dbReference type="Google" id="ProtNLM"/>
    </source>
</evidence>
<keyword evidence="1" id="KW-1133">Transmembrane helix</keyword>
<keyword evidence="3" id="KW-1185">Reference proteome</keyword>
<dbReference type="EMBL" id="CP020472">
    <property type="protein sequence ID" value="ARD20613.1"/>
    <property type="molecule type" value="Genomic_DNA"/>
</dbReference>
<evidence type="ECO:0000313" key="3">
    <source>
        <dbReference type="Proteomes" id="UP000191820"/>
    </source>
</evidence>
<evidence type="ECO:0000313" key="2">
    <source>
        <dbReference type="EMBL" id="ARD20613.1"/>
    </source>
</evidence>
<feature type="transmembrane region" description="Helical" evidence="1">
    <location>
        <begin position="12"/>
        <end position="31"/>
    </location>
</feature>
<dbReference type="RefSeq" id="WP_055025340.1">
    <property type="nucleotide sequence ID" value="NZ_CANMJJ010000021.1"/>
</dbReference>
<evidence type="ECO:0000256" key="1">
    <source>
        <dbReference type="SAM" id="Phobius"/>
    </source>
</evidence>
<keyword evidence="1" id="KW-0812">Transmembrane</keyword>
<sequence length="93" mass="10751">MRARDRRKGPDGLQKLFLYLILLEWFLLIYTTSTISKMTFRQGLLTLALLLGFNLILGKLCTKRAKRTTDGYIIYPVICGGLLSFLLLLFFIF</sequence>
<reference evidence="2 3" key="1">
    <citation type="submission" date="2017-03" db="EMBL/GenBank/DDBJ databases">
        <title>Genome sequencing of Shewanella japonica KCTC 22435.</title>
        <authorList>
            <person name="Kim K.M."/>
        </authorList>
    </citation>
    <scope>NUCLEOTIDE SEQUENCE [LARGE SCALE GENOMIC DNA]</scope>
    <source>
        <strain evidence="2 3">KCTC 22435</strain>
    </source>
</reference>
<feature type="transmembrane region" description="Helical" evidence="1">
    <location>
        <begin position="73"/>
        <end position="92"/>
    </location>
</feature>
<proteinExistence type="predicted"/>
<organism evidence="2 3">
    <name type="scientific">Shewanella japonica</name>
    <dbReference type="NCBI Taxonomy" id="93973"/>
    <lineage>
        <taxon>Bacteria</taxon>
        <taxon>Pseudomonadati</taxon>
        <taxon>Pseudomonadota</taxon>
        <taxon>Gammaproteobacteria</taxon>
        <taxon>Alteromonadales</taxon>
        <taxon>Shewanellaceae</taxon>
        <taxon>Shewanella</taxon>
    </lineage>
</organism>
<accession>A0ABM6JFD7</accession>